<accession>A0A2T7D0Q1</accession>
<dbReference type="EMBL" id="CM009755">
    <property type="protein sequence ID" value="PUZ49144.1"/>
    <property type="molecule type" value="Genomic_DNA"/>
</dbReference>
<proteinExistence type="predicted"/>
<reference evidence="2 3" key="1">
    <citation type="submission" date="2018-04" db="EMBL/GenBank/DDBJ databases">
        <title>WGS assembly of Panicum hallii var. hallii HAL2.</title>
        <authorList>
            <person name="Lovell J."/>
            <person name="Jenkins J."/>
            <person name="Lowry D."/>
            <person name="Mamidi S."/>
            <person name="Sreedasyam A."/>
            <person name="Weng X."/>
            <person name="Barry K."/>
            <person name="Bonette J."/>
            <person name="Campitelli B."/>
            <person name="Daum C."/>
            <person name="Gordon S."/>
            <person name="Gould B."/>
            <person name="Lipzen A."/>
            <person name="MacQueen A."/>
            <person name="Palacio-Mejia J."/>
            <person name="Plott C."/>
            <person name="Shakirov E."/>
            <person name="Shu S."/>
            <person name="Yoshinaga Y."/>
            <person name="Zane M."/>
            <person name="Rokhsar D."/>
            <person name="Grimwood J."/>
            <person name="Schmutz J."/>
            <person name="Juenger T."/>
        </authorList>
    </citation>
    <scope>NUCLEOTIDE SEQUENCE [LARGE SCALE GENOMIC DNA]</scope>
    <source>
        <strain evidence="3">cv. HAL2</strain>
    </source>
</reference>
<dbReference type="AlphaFoldDB" id="A0A2T7D0Q1"/>
<sequence>MPPSTKPQGERGPLARRGGRFRQVQTEMGPSGLVGLGIRDVLPALSLAPGGGSNPTTTAPRPPPTPRRMRPAGGFGGRWRRRAGVVRDRDVRAFLRQTLLSDPVLDQASVLTWR</sequence>
<evidence type="ECO:0000313" key="2">
    <source>
        <dbReference type="EMBL" id="PUZ49144.1"/>
    </source>
</evidence>
<organism evidence="2 3">
    <name type="scientific">Panicum hallii var. hallii</name>
    <dbReference type="NCBI Taxonomy" id="1504633"/>
    <lineage>
        <taxon>Eukaryota</taxon>
        <taxon>Viridiplantae</taxon>
        <taxon>Streptophyta</taxon>
        <taxon>Embryophyta</taxon>
        <taxon>Tracheophyta</taxon>
        <taxon>Spermatophyta</taxon>
        <taxon>Magnoliopsida</taxon>
        <taxon>Liliopsida</taxon>
        <taxon>Poales</taxon>
        <taxon>Poaceae</taxon>
        <taxon>PACMAD clade</taxon>
        <taxon>Panicoideae</taxon>
        <taxon>Panicodae</taxon>
        <taxon>Paniceae</taxon>
        <taxon>Panicinae</taxon>
        <taxon>Panicum</taxon>
        <taxon>Panicum sect. Panicum</taxon>
    </lineage>
</organism>
<name>A0A2T7D0Q1_9POAL</name>
<dbReference type="Gramene" id="PUZ49144">
    <property type="protein sequence ID" value="PUZ49144"/>
    <property type="gene ID" value="GQ55_7G302500"/>
</dbReference>
<gene>
    <name evidence="2" type="ORF">GQ55_7G302500</name>
</gene>
<dbReference type="Proteomes" id="UP000244336">
    <property type="component" value="Chromosome 7"/>
</dbReference>
<evidence type="ECO:0000313" key="3">
    <source>
        <dbReference type="Proteomes" id="UP000244336"/>
    </source>
</evidence>
<feature type="region of interest" description="Disordered" evidence="1">
    <location>
        <begin position="1"/>
        <end position="32"/>
    </location>
</feature>
<protein>
    <submittedName>
        <fullName evidence="2">Uncharacterized protein</fullName>
    </submittedName>
</protein>
<evidence type="ECO:0000256" key="1">
    <source>
        <dbReference type="SAM" id="MobiDB-lite"/>
    </source>
</evidence>
<keyword evidence="3" id="KW-1185">Reference proteome</keyword>
<feature type="region of interest" description="Disordered" evidence="1">
    <location>
        <begin position="46"/>
        <end position="78"/>
    </location>
</feature>